<keyword evidence="7" id="KW-0256">Endoplasmic reticulum</keyword>
<dbReference type="GO" id="GO:0020037">
    <property type="term" value="F:heme binding"/>
    <property type="evidence" value="ECO:0007669"/>
    <property type="project" value="InterPro"/>
</dbReference>
<sequence length="359" mass="41664">MEFNAQESEPSSRSHSSSTGWEPAPDRQRTAGEFIHEGIILSNGERWRQVRNFTLRNLRELGFGKKSFEEKIQEEVKNVVEELKKLKGKPLDVTELFMNAISNILFSMFGNRYEYNDETFMKVLAIMEQTFYLISCSWGQEKDNPSSEFNEWNLVAIIHNFFMAGTEAVSSMLRNALLINLYHPEVQEKLHSEVDGVIGRDRIPNIKDRPNMPYTEAVMHEVLRFGDLAPFSVPHMVTKDVEFKGYFLPKGTEVYPLLCTVHRDPTKFETPNKFNPNHFLDENGKFMKNDAMMAFSAGKRICPREQLAWMEAFLFLTMILQNFNLTSQTRLTEADITPKLAGFQNFPIHYELSFIPRYL</sequence>
<dbReference type="PANTHER" id="PTHR24300">
    <property type="entry name" value="CYTOCHROME P450 508A4-RELATED"/>
    <property type="match status" value="1"/>
</dbReference>
<dbReference type="GO" id="GO:0008392">
    <property type="term" value="F:arachidonate epoxygenase activity"/>
    <property type="evidence" value="ECO:0007669"/>
    <property type="project" value="TreeGrafter"/>
</dbReference>
<dbReference type="InterPro" id="IPR036396">
    <property type="entry name" value="Cyt_P450_sf"/>
</dbReference>
<keyword evidence="10 13" id="KW-0408">Iron</keyword>
<dbReference type="Ensembl" id="ENSLLET00000035452.1">
    <property type="protein sequence ID" value="ENSLLEP00000034154.1"/>
    <property type="gene ID" value="ENSLLEG00000021592.1"/>
</dbReference>
<evidence type="ECO:0000256" key="6">
    <source>
        <dbReference type="ARBA" id="ARBA00022723"/>
    </source>
</evidence>
<name>A0A8C5Q861_9ANUR</name>
<dbReference type="SUPFAM" id="SSF48264">
    <property type="entry name" value="Cytochrome P450"/>
    <property type="match status" value="1"/>
</dbReference>
<dbReference type="GO" id="GO:0005789">
    <property type="term" value="C:endoplasmic reticulum membrane"/>
    <property type="evidence" value="ECO:0007669"/>
    <property type="project" value="UniProtKB-SubCell"/>
</dbReference>
<dbReference type="PRINTS" id="PR00463">
    <property type="entry name" value="EP450I"/>
</dbReference>
<protein>
    <recommendedName>
        <fullName evidence="17">Cytochrome P450</fullName>
    </recommendedName>
</protein>
<evidence type="ECO:0000256" key="1">
    <source>
        <dbReference type="ARBA" id="ARBA00001971"/>
    </source>
</evidence>
<dbReference type="GeneTree" id="ENSGT00940000162064"/>
<evidence type="ECO:0000256" key="5">
    <source>
        <dbReference type="ARBA" id="ARBA00022617"/>
    </source>
</evidence>
<evidence type="ECO:0000256" key="9">
    <source>
        <dbReference type="ARBA" id="ARBA00023002"/>
    </source>
</evidence>
<dbReference type="FunFam" id="1.10.630.10:FF:000238">
    <property type="entry name" value="Cytochrome P450 2A6"/>
    <property type="match status" value="1"/>
</dbReference>
<dbReference type="Gene3D" id="1.10.630.10">
    <property type="entry name" value="Cytochrome P450"/>
    <property type="match status" value="2"/>
</dbReference>
<organism evidence="15 16">
    <name type="scientific">Leptobrachium leishanense</name>
    <name type="common">Leishan spiny toad</name>
    <dbReference type="NCBI Taxonomy" id="445787"/>
    <lineage>
        <taxon>Eukaryota</taxon>
        <taxon>Metazoa</taxon>
        <taxon>Chordata</taxon>
        <taxon>Craniata</taxon>
        <taxon>Vertebrata</taxon>
        <taxon>Euteleostomi</taxon>
        <taxon>Amphibia</taxon>
        <taxon>Batrachia</taxon>
        <taxon>Anura</taxon>
        <taxon>Pelobatoidea</taxon>
        <taxon>Megophryidae</taxon>
        <taxon>Leptobrachium</taxon>
    </lineage>
</organism>
<reference evidence="15" key="1">
    <citation type="submission" date="2025-08" db="UniProtKB">
        <authorList>
            <consortium name="Ensembl"/>
        </authorList>
    </citation>
    <scope>IDENTIFICATION</scope>
</reference>
<evidence type="ECO:0000256" key="10">
    <source>
        <dbReference type="ARBA" id="ARBA00023004"/>
    </source>
</evidence>
<dbReference type="GO" id="GO:0006805">
    <property type="term" value="P:xenobiotic metabolic process"/>
    <property type="evidence" value="ECO:0007669"/>
    <property type="project" value="TreeGrafter"/>
</dbReference>
<evidence type="ECO:0000256" key="4">
    <source>
        <dbReference type="ARBA" id="ARBA00010617"/>
    </source>
</evidence>
<evidence type="ECO:0000256" key="2">
    <source>
        <dbReference type="ARBA" id="ARBA00004174"/>
    </source>
</evidence>
<evidence type="ECO:0000256" key="11">
    <source>
        <dbReference type="ARBA" id="ARBA00023033"/>
    </source>
</evidence>
<keyword evidence="6 13" id="KW-0479">Metal-binding</keyword>
<dbReference type="InterPro" id="IPR001128">
    <property type="entry name" value="Cyt_P450"/>
</dbReference>
<evidence type="ECO:0000313" key="15">
    <source>
        <dbReference type="Ensembl" id="ENSLLEP00000034154.1"/>
    </source>
</evidence>
<accession>A0A8C5Q861</accession>
<keyword evidence="12" id="KW-0472">Membrane</keyword>
<dbReference type="InterPro" id="IPR050182">
    <property type="entry name" value="Cytochrome_P450_fam2"/>
</dbReference>
<feature type="compositionally biased region" description="Low complexity" evidence="14">
    <location>
        <begin position="8"/>
        <end position="18"/>
    </location>
</feature>
<dbReference type="OrthoDB" id="2789670at2759"/>
<dbReference type="GO" id="GO:0016712">
    <property type="term" value="F:oxidoreductase activity, acting on paired donors, with incorporation or reduction of molecular oxygen, reduced flavin or flavoprotein as one donor, and incorporation of one atom of oxygen"/>
    <property type="evidence" value="ECO:0007669"/>
    <property type="project" value="TreeGrafter"/>
</dbReference>
<dbReference type="PANTHER" id="PTHR24300:SF424">
    <property type="entry name" value="CYTOCHROME P450"/>
    <property type="match status" value="1"/>
</dbReference>
<dbReference type="AlphaFoldDB" id="A0A8C5Q861"/>
<evidence type="ECO:0008006" key="17">
    <source>
        <dbReference type="Google" id="ProtNLM"/>
    </source>
</evidence>
<evidence type="ECO:0000256" key="13">
    <source>
        <dbReference type="PIRSR" id="PIRSR602401-1"/>
    </source>
</evidence>
<comment type="similarity">
    <text evidence="4">Belongs to the cytochrome P450 family.</text>
</comment>
<dbReference type="GO" id="GO:0005506">
    <property type="term" value="F:iron ion binding"/>
    <property type="evidence" value="ECO:0007669"/>
    <property type="project" value="InterPro"/>
</dbReference>
<dbReference type="PRINTS" id="PR00385">
    <property type="entry name" value="P450"/>
</dbReference>
<evidence type="ECO:0000256" key="8">
    <source>
        <dbReference type="ARBA" id="ARBA00022848"/>
    </source>
</evidence>
<feature type="region of interest" description="Disordered" evidence="14">
    <location>
        <begin position="1"/>
        <end position="27"/>
    </location>
</feature>
<evidence type="ECO:0000256" key="3">
    <source>
        <dbReference type="ARBA" id="ARBA00004406"/>
    </source>
</evidence>
<evidence type="ECO:0000256" key="14">
    <source>
        <dbReference type="SAM" id="MobiDB-lite"/>
    </source>
</evidence>
<evidence type="ECO:0000256" key="7">
    <source>
        <dbReference type="ARBA" id="ARBA00022824"/>
    </source>
</evidence>
<evidence type="ECO:0000313" key="16">
    <source>
        <dbReference type="Proteomes" id="UP000694569"/>
    </source>
</evidence>
<keyword evidence="9" id="KW-0560">Oxidoreductase</keyword>
<evidence type="ECO:0000256" key="12">
    <source>
        <dbReference type="ARBA" id="ARBA00023136"/>
    </source>
</evidence>
<comment type="cofactor">
    <cofactor evidence="1 13">
        <name>heme</name>
        <dbReference type="ChEBI" id="CHEBI:30413"/>
    </cofactor>
</comment>
<keyword evidence="16" id="KW-1185">Reference proteome</keyword>
<dbReference type="GO" id="GO:0019373">
    <property type="term" value="P:epoxygenase P450 pathway"/>
    <property type="evidence" value="ECO:0007669"/>
    <property type="project" value="TreeGrafter"/>
</dbReference>
<keyword evidence="5 13" id="KW-0349">Heme</keyword>
<dbReference type="Proteomes" id="UP000694569">
    <property type="component" value="Unplaced"/>
</dbReference>
<keyword evidence="11" id="KW-0503">Monooxygenase</keyword>
<proteinExistence type="inferred from homology"/>
<comment type="subcellular location">
    <subcellularLocation>
        <location evidence="3">Endoplasmic reticulum membrane</location>
        <topology evidence="3">Peripheral membrane protein</topology>
    </subcellularLocation>
    <subcellularLocation>
        <location evidence="2">Microsome membrane</location>
        <topology evidence="2">Peripheral membrane protein</topology>
    </subcellularLocation>
</comment>
<keyword evidence="8" id="KW-0492">Microsome</keyword>
<dbReference type="Pfam" id="PF00067">
    <property type="entry name" value="p450"/>
    <property type="match status" value="1"/>
</dbReference>
<feature type="binding site" description="axial binding residue" evidence="13">
    <location>
        <position position="302"/>
    </location>
    <ligand>
        <name>heme</name>
        <dbReference type="ChEBI" id="CHEBI:30413"/>
    </ligand>
    <ligandPart>
        <name>Fe</name>
        <dbReference type="ChEBI" id="CHEBI:18248"/>
    </ligandPart>
</feature>
<reference evidence="15" key="2">
    <citation type="submission" date="2025-09" db="UniProtKB">
        <authorList>
            <consortium name="Ensembl"/>
        </authorList>
    </citation>
    <scope>IDENTIFICATION</scope>
</reference>
<dbReference type="InterPro" id="IPR002401">
    <property type="entry name" value="Cyt_P450_E_grp-I"/>
</dbReference>